<keyword evidence="3" id="KW-0238">DNA-binding</keyword>
<keyword evidence="10" id="KW-1185">Reference proteome</keyword>
<dbReference type="GO" id="GO:0000981">
    <property type="term" value="F:DNA-binding transcription factor activity, RNA polymerase II-specific"/>
    <property type="evidence" value="ECO:0007669"/>
    <property type="project" value="TreeGrafter"/>
</dbReference>
<comment type="subcellular location">
    <subcellularLocation>
        <location evidence="1">Nucleus</location>
    </subcellularLocation>
</comment>
<keyword evidence="4" id="KW-0804">Transcription</keyword>
<evidence type="ECO:0000256" key="1">
    <source>
        <dbReference type="ARBA" id="ARBA00004123"/>
    </source>
</evidence>
<evidence type="ECO:0000256" key="7">
    <source>
        <dbReference type="SAM" id="MobiDB-lite"/>
    </source>
</evidence>
<evidence type="ECO:0000313" key="9">
    <source>
        <dbReference type="EMBL" id="PON99768.1"/>
    </source>
</evidence>
<evidence type="ECO:0000313" key="10">
    <source>
        <dbReference type="Proteomes" id="UP000237000"/>
    </source>
</evidence>
<dbReference type="InterPro" id="IPR036879">
    <property type="entry name" value="TF_MADSbox_sf"/>
</dbReference>
<dbReference type="GO" id="GO:0000978">
    <property type="term" value="F:RNA polymerase II cis-regulatory region sequence-specific DNA binding"/>
    <property type="evidence" value="ECO:0007669"/>
    <property type="project" value="TreeGrafter"/>
</dbReference>
<dbReference type="AlphaFoldDB" id="A0A2P5FPQ6"/>
<feature type="coiled-coil region" evidence="6">
    <location>
        <begin position="166"/>
        <end position="193"/>
    </location>
</feature>
<name>A0A2P5FPQ6_TREOI</name>
<dbReference type="Proteomes" id="UP000237000">
    <property type="component" value="Unassembled WGS sequence"/>
</dbReference>
<reference evidence="10" key="1">
    <citation type="submission" date="2016-06" db="EMBL/GenBank/DDBJ databases">
        <title>Parallel loss of symbiosis genes in relatives of nitrogen-fixing non-legume Parasponia.</title>
        <authorList>
            <person name="Van Velzen R."/>
            <person name="Holmer R."/>
            <person name="Bu F."/>
            <person name="Rutten L."/>
            <person name="Van Zeijl A."/>
            <person name="Liu W."/>
            <person name="Santuari L."/>
            <person name="Cao Q."/>
            <person name="Sharma T."/>
            <person name="Shen D."/>
            <person name="Roswanjaya Y."/>
            <person name="Wardhani T."/>
            <person name="Kalhor M.S."/>
            <person name="Jansen J."/>
            <person name="Van den Hoogen J."/>
            <person name="Gungor B."/>
            <person name="Hartog M."/>
            <person name="Hontelez J."/>
            <person name="Verver J."/>
            <person name="Yang W.-C."/>
            <person name="Schijlen E."/>
            <person name="Repin R."/>
            <person name="Schilthuizen M."/>
            <person name="Schranz E."/>
            <person name="Heidstra R."/>
            <person name="Miyata K."/>
            <person name="Fedorova E."/>
            <person name="Kohlen W."/>
            <person name="Bisseling T."/>
            <person name="Smit S."/>
            <person name="Geurts R."/>
        </authorList>
    </citation>
    <scope>NUCLEOTIDE SEQUENCE [LARGE SCALE GENOMIC DNA]</scope>
    <source>
        <strain evidence="10">cv. RG33-2</strain>
    </source>
</reference>
<feature type="compositionally biased region" description="Low complexity" evidence="7">
    <location>
        <begin position="86"/>
        <end position="95"/>
    </location>
</feature>
<protein>
    <submittedName>
        <fullName evidence="9">MADS-box transcription factor</fullName>
    </submittedName>
</protein>
<dbReference type="GO" id="GO:0046983">
    <property type="term" value="F:protein dimerization activity"/>
    <property type="evidence" value="ECO:0007669"/>
    <property type="project" value="InterPro"/>
</dbReference>
<evidence type="ECO:0000256" key="5">
    <source>
        <dbReference type="ARBA" id="ARBA00023242"/>
    </source>
</evidence>
<dbReference type="STRING" id="63057.A0A2P5FPQ6"/>
<feature type="domain" description="MADS-box" evidence="8">
    <location>
        <begin position="14"/>
        <end position="74"/>
    </location>
</feature>
<dbReference type="PANTHER" id="PTHR11945:SF781">
    <property type="entry name" value="MADS-BOX DOMAIN-CONTAINING PROTEIN"/>
    <property type="match status" value="1"/>
</dbReference>
<keyword evidence="6" id="KW-0175">Coiled coil</keyword>
<dbReference type="OrthoDB" id="1896642at2759"/>
<evidence type="ECO:0000259" key="8">
    <source>
        <dbReference type="PROSITE" id="PS50066"/>
    </source>
</evidence>
<dbReference type="FunFam" id="3.40.1810.10:FF:000006">
    <property type="entry name" value="Agamous-like MADS-box protein AGL62"/>
    <property type="match status" value="1"/>
</dbReference>
<dbReference type="Gene3D" id="3.40.1810.10">
    <property type="entry name" value="Transcription factor, MADS-box"/>
    <property type="match status" value="1"/>
</dbReference>
<dbReference type="PRINTS" id="PR00404">
    <property type="entry name" value="MADSDOMAIN"/>
</dbReference>
<dbReference type="GO" id="GO:0005634">
    <property type="term" value="C:nucleus"/>
    <property type="evidence" value="ECO:0007669"/>
    <property type="project" value="UniProtKB-SubCell"/>
</dbReference>
<organism evidence="9 10">
    <name type="scientific">Trema orientale</name>
    <name type="common">Charcoal tree</name>
    <name type="synonym">Celtis orientalis</name>
    <dbReference type="NCBI Taxonomy" id="63057"/>
    <lineage>
        <taxon>Eukaryota</taxon>
        <taxon>Viridiplantae</taxon>
        <taxon>Streptophyta</taxon>
        <taxon>Embryophyta</taxon>
        <taxon>Tracheophyta</taxon>
        <taxon>Spermatophyta</taxon>
        <taxon>Magnoliopsida</taxon>
        <taxon>eudicotyledons</taxon>
        <taxon>Gunneridae</taxon>
        <taxon>Pentapetalae</taxon>
        <taxon>rosids</taxon>
        <taxon>fabids</taxon>
        <taxon>Rosales</taxon>
        <taxon>Cannabaceae</taxon>
        <taxon>Trema</taxon>
    </lineage>
</organism>
<proteinExistence type="predicted"/>
<sequence length="222" mass="24446">MDIVGDKIKTKRTLGRQKIEIKKLEKKSNKQVTFSKRRSGIFKKAGELSILCGSDVAAIVFSPNGKLFCFGHPSVDDVIHRYLSGTSTTTSDATTNNPESGTTNGAATGEFNFRAYVEGMRELEAEKKRVAEARLASASTWKEGGFRGSGGVDGAWWDESVEGMELEELEHYLEALQELRRKSSNKVQDLMVRKGGSPPSDPLETFRVPSARLGFGFENGQF</sequence>
<dbReference type="SMART" id="SM00432">
    <property type="entry name" value="MADS"/>
    <property type="match status" value="1"/>
</dbReference>
<gene>
    <name evidence="9" type="primary">TorMADS16</name>
    <name evidence="9" type="ORF">TorRG33x02_045330</name>
</gene>
<dbReference type="PROSITE" id="PS50066">
    <property type="entry name" value="MADS_BOX_2"/>
    <property type="match status" value="1"/>
</dbReference>
<keyword evidence="2" id="KW-0805">Transcription regulation</keyword>
<evidence type="ECO:0000256" key="3">
    <source>
        <dbReference type="ARBA" id="ARBA00023125"/>
    </source>
</evidence>
<evidence type="ECO:0000256" key="6">
    <source>
        <dbReference type="SAM" id="Coils"/>
    </source>
</evidence>
<dbReference type="EMBL" id="JXTC01000017">
    <property type="protein sequence ID" value="PON99768.1"/>
    <property type="molecule type" value="Genomic_DNA"/>
</dbReference>
<dbReference type="InParanoid" id="A0A2P5FPQ6"/>
<dbReference type="SUPFAM" id="SSF55455">
    <property type="entry name" value="SRF-like"/>
    <property type="match status" value="1"/>
</dbReference>
<evidence type="ECO:0000256" key="2">
    <source>
        <dbReference type="ARBA" id="ARBA00023015"/>
    </source>
</evidence>
<comment type="caution">
    <text evidence="9">The sequence shown here is derived from an EMBL/GenBank/DDBJ whole genome shotgun (WGS) entry which is preliminary data.</text>
</comment>
<dbReference type="Pfam" id="PF00319">
    <property type="entry name" value="SRF-TF"/>
    <property type="match status" value="1"/>
</dbReference>
<evidence type="ECO:0000256" key="4">
    <source>
        <dbReference type="ARBA" id="ARBA00023163"/>
    </source>
</evidence>
<dbReference type="PANTHER" id="PTHR11945">
    <property type="entry name" value="MADS BOX PROTEIN"/>
    <property type="match status" value="1"/>
</dbReference>
<accession>A0A2P5FPQ6</accession>
<dbReference type="InterPro" id="IPR002100">
    <property type="entry name" value="TF_MADSbox"/>
</dbReference>
<feature type="compositionally biased region" description="Polar residues" evidence="7">
    <location>
        <begin position="96"/>
        <end position="106"/>
    </location>
</feature>
<keyword evidence="5" id="KW-0539">Nucleus</keyword>
<feature type="region of interest" description="Disordered" evidence="7">
    <location>
        <begin position="86"/>
        <end position="107"/>
    </location>
</feature>